<evidence type="ECO:0000256" key="6">
    <source>
        <dbReference type="HAMAP-Rule" id="MF_03231"/>
    </source>
</evidence>
<evidence type="ECO:0000256" key="1">
    <source>
        <dbReference type="ARBA" id="ARBA00004477"/>
    </source>
</evidence>
<feature type="compositionally biased region" description="Polar residues" evidence="7">
    <location>
        <begin position="26"/>
        <end position="35"/>
    </location>
</feature>
<comment type="function">
    <text evidence="6">Fatty acyl-coenzyme A (CoA) diphosphatase that hydrolyzes fatty acyl-CoA to yield acyl-4'-phosphopantetheine and adenosine 3',5'-bisphosphate. Preferentially hydrolyzes unsaturated long-chain acyl-CoA substrates in the endoplasmic reticulum (ER) lumen. This catalytic activity is required for maintaining ER structure and for lipid droplets (LDs) biogenesis, which are lipid storage organelles involved in maintaining lipid and energy homeostasis. May directly bind to diacylglycerol (DAGs) and triacylglycerol, which is also important for LD biogenesis. May support directional budding of nacent LDs from the ER into the cytosol by reducing DAG levels at sites of LD formation. May play a role in the regulation of cell morphology and cytoskeletal organization. Involved in phospholipid biosynthesis.</text>
</comment>
<feature type="transmembrane region" description="Helical" evidence="8">
    <location>
        <begin position="136"/>
        <end position="156"/>
    </location>
</feature>
<dbReference type="GO" id="GO:0008654">
    <property type="term" value="P:phospholipid biosynthetic process"/>
    <property type="evidence" value="ECO:0007669"/>
    <property type="project" value="UniProtKB-KW"/>
</dbReference>
<keyword evidence="6" id="KW-0443">Lipid metabolism</keyword>
<dbReference type="Gene3D" id="3.30.428.70">
    <property type="match status" value="1"/>
</dbReference>
<comment type="catalytic activity">
    <reaction evidence="6">
        <text>an acyl-CoA + H2O = an acyl-4'-phosphopantetheine + adenosine 3',5'-bisphosphate + 2 H(+)</text>
        <dbReference type="Rhea" id="RHEA:50044"/>
        <dbReference type="ChEBI" id="CHEBI:15377"/>
        <dbReference type="ChEBI" id="CHEBI:15378"/>
        <dbReference type="ChEBI" id="CHEBI:58342"/>
        <dbReference type="ChEBI" id="CHEBI:58343"/>
        <dbReference type="ChEBI" id="CHEBI:132023"/>
    </reaction>
</comment>
<evidence type="ECO:0000256" key="4">
    <source>
        <dbReference type="ARBA" id="ARBA00022989"/>
    </source>
</evidence>
<dbReference type="InterPro" id="IPR046400">
    <property type="entry name" value="SCS3"/>
</dbReference>
<comment type="similarity">
    <text evidence="6">Belongs to the FIT family. Fungal FIT2B/SCS3 subfamily.</text>
</comment>
<feature type="transmembrane region" description="Helical" evidence="8">
    <location>
        <begin position="47"/>
        <end position="65"/>
    </location>
</feature>
<keyword evidence="5 6" id="KW-0472">Membrane</keyword>
<dbReference type="OrthoDB" id="10267950at2759"/>
<evidence type="ECO:0000256" key="3">
    <source>
        <dbReference type="ARBA" id="ARBA00022824"/>
    </source>
</evidence>
<reference evidence="11 12" key="1">
    <citation type="journal article" date="2017" name="G3 (Bethesda)">
        <title>First Draft Genome Sequence of the Pathogenic Fungus Lomentospora prolificans (Formerly Scedosporium prolificans).</title>
        <authorList>
            <person name="Luo R."/>
            <person name="Zimin A."/>
            <person name="Workman R."/>
            <person name="Fan Y."/>
            <person name="Pertea G."/>
            <person name="Grossman N."/>
            <person name="Wear M.P."/>
            <person name="Jia B."/>
            <person name="Miller H."/>
            <person name="Casadevall A."/>
            <person name="Timp W."/>
            <person name="Zhang S.X."/>
            <person name="Salzberg S.L."/>
        </authorList>
    </citation>
    <scope>NUCLEOTIDE SEQUENCE [LARGE SCALE GENOMIC DNA]</scope>
    <source>
        <strain evidence="11 12">JHH-5317</strain>
    </source>
</reference>
<evidence type="ECO:0000256" key="7">
    <source>
        <dbReference type="SAM" id="MobiDB-lite"/>
    </source>
</evidence>
<dbReference type="GO" id="GO:0005789">
    <property type="term" value="C:endoplasmic reticulum membrane"/>
    <property type="evidence" value="ECO:0007669"/>
    <property type="project" value="UniProtKB-SubCell"/>
</dbReference>
<feature type="transmembrane region" description="Helical" evidence="8">
    <location>
        <begin position="207"/>
        <end position="226"/>
    </location>
</feature>
<dbReference type="EC" id="3.6.1.-" evidence="6"/>
<dbReference type="Proteomes" id="UP000233524">
    <property type="component" value="Unassembled WGS sequence"/>
</dbReference>
<organism evidence="11 12">
    <name type="scientific">Lomentospora prolificans</name>
    <dbReference type="NCBI Taxonomy" id="41688"/>
    <lineage>
        <taxon>Eukaryota</taxon>
        <taxon>Fungi</taxon>
        <taxon>Dikarya</taxon>
        <taxon>Ascomycota</taxon>
        <taxon>Pezizomycotina</taxon>
        <taxon>Sordariomycetes</taxon>
        <taxon>Hypocreomycetidae</taxon>
        <taxon>Microascales</taxon>
        <taxon>Microascaceae</taxon>
        <taxon>Lomentospora</taxon>
    </lineage>
</organism>
<dbReference type="InterPro" id="IPR036265">
    <property type="entry name" value="HIT-like_sf"/>
</dbReference>
<accession>A0A2N3ND91</accession>
<comment type="catalytic activity">
    <reaction evidence="6">
        <text>hexadecanoyl-CoA + H2O = S-hexadecanoyl-4'-phosphopantetheine + adenosine 3',5'-bisphosphate + 2 H(+)</text>
        <dbReference type="Rhea" id="RHEA:50032"/>
        <dbReference type="ChEBI" id="CHEBI:15377"/>
        <dbReference type="ChEBI" id="CHEBI:15378"/>
        <dbReference type="ChEBI" id="CHEBI:57379"/>
        <dbReference type="ChEBI" id="CHEBI:58343"/>
        <dbReference type="ChEBI" id="CHEBI:132018"/>
    </reaction>
</comment>
<evidence type="ECO:0000256" key="2">
    <source>
        <dbReference type="ARBA" id="ARBA00022692"/>
    </source>
</evidence>
<dbReference type="InterPro" id="IPR019388">
    <property type="entry name" value="FIT"/>
</dbReference>
<comment type="catalytic activity">
    <reaction evidence="6">
        <text>(9Z)-octadecenoyl-CoA + H2O = S-(9Z-octadecenoyl)-4'-phosphopantetheine + adenosine 3',5'-bisphosphate + 2 H(+)</text>
        <dbReference type="Rhea" id="RHEA:65564"/>
        <dbReference type="ChEBI" id="CHEBI:15377"/>
        <dbReference type="ChEBI" id="CHEBI:15378"/>
        <dbReference type="ChEBI" id="CHEBI:57387"/>
        <dbReference type="ChEBI" id="CHEBI:58343"/>
        <dbReference type="ChEBI" id="CHEBI:156553"/>
    </reaction>
</comment>
<feature type="active site" evidence="6">
    <location>
        <position position="293"/>
    </location>
</feature>
<dbReference type="AlphaFoldDB" id="A0A2N3ND91"/>
<comment type="catalytic activity">
    <reaction evidence="6">
        <text>(5Z,8Z,11Z,14Z)-eicosatetraenoyl-CoA + H2O = S-(5Z,8Z,11Z,14Z-eicosatetraenoyl)-4'-phosphopantetheine + adenosine 3',5'-bisphosphate + 2 H(+)</text>
        <dbReference type="Rhea" id="RHEA:65568"/>
        <dbReference type="ChEBI" id="CHEBI:15377"/>
        <dbReference type="ChEBI" id="CHEBI:15378"/>
        <dbReference type="ChEBI" id="CHEBI:57368"/>
        <dbReference type="ChEBI" id="CHEBI:58343"/>
        <dbReference type="ChEBI" id="CHEBI:156554"/>
    </reaction>
</comment>
<keyword evidence="6" id="KW-0378">Hydrolase</keyword>
<dbReference type="GO" id="GO:0140042">
    <property type="term" value="P:lipid droplet formation"/>
    <property type="evidence" value="ECO:0007669"/>
    <property type="project" value="UniProtKB-UniRule"/>
</dbReference>
<dbReference type="PANTHER" id="PTHR38420">
    <property type="entry name" value="AP-4-A PHOSPHORYLASE II"/>
    <property type="match status" value="1"/>
</dbReference>
<dbReference type="Pfam" id="PF10261">
    <property type="entry name" value="FIT"/>
    <property type="match status" value="1"/>
</dbReference>
<keyword evidence="2 6" id="KW-0812">Transmembrane</keyword>
<comment type="caution">
    <text evidence="11">The sequence shown here is derived from an EMBL/GenBank/DDBJ whole genome shotgun (WGS) entry which is preliminary data.</text>
</comment>
<dbReference type="GO" id="GO:0003877">
    <property type="term" value="F:ATP:ADP adenylyltransferase activity"/>
    <property type="evidence" value="ECO:0007669"/>
    <property type="project" value="InterPro"/>
</dbReference>
<dbReference type="GO" id="GO:0005524">
    <property type="term" value="F:ATP binding"/>
    <property type="evidence" value="ECO:0007669"/>
    <property type="project" value="InterPro"/>
</dbReference>
<dbReference type="VEuPathDB" id="FungiDB:jhhlp_002140"/>
<protein>
    <recommendedName>
        <fullName evidence="6">Acyl-coenzyme A diphosphatase SCS3</fullName>
        <ecNumber evidence="6">3.6.1.-</ecNumber>
    </recommendedName>
    <alternativeName>
        <fullName evidence="6">FIT family protein SCS3</fullName>
    </alternativeName>
</protein>
<dbReference type="HAMAP" id="MF_03231">
    <property type="entry name" value="SCS3"/>
    <property type="match status" value="1"/>
</dbReference>
<gene>
    <name evidence="6" type="primary">SCS3</name>
    <name evidence="6" type="synonym">FIT2B</name>
    <name evidence="11" type="ORF">jhhlp_002140</name>
</gene>
<dbReference type="Pfam" id="PF09830">
    <property type="entry name" value="ATP_transf"/>
    <property type="match status" value="1"/>
</dbReference>
<keyword evidence="12" id="KW-1185">Reference proteome</keyword>
<feature type="domain" description="Ap4A phosphorylase 1/2 N-terminal" evidence="10">
    <location>
        <begin position="332"/>
        <end position="503"/>
    </location>
</feature>
<dbReference type="Pfam" id="PF19327">
    <property type="entry name" value="Ap4A_phos_N"/>
    <property type="match status" value="1"/>
</dbReference>
<evidence type="ECO:0000313" key="12">
    <source>
        <dbReference type="Proteomes" id="UP000233524"/>
    </source>
</evidence>
<evidence type="ECO:0000259" key="9">
    <source>
        <dbReference type="Pfam" id="PF09830"/>
    </source>
</evidence>
<dbReference type="InterPro" id="IPR009163">
    <property type="entry name" value="Ap4A_phos1/2"/>
</dbReference>
<dbReference type="GO" id="GO:0010945">
    <property type="term" value="F:coenzyme A diphosphatase activity"/>
    <property type="evidence" value="ECO:0007669"/>
    <property type="project" value="InterPro"/>
</dbReference>
<keyword evidence="3 6" id="KW-0256">Endoplasmic reticulum</keyword>
<dbReference type="InterPro" id="IPR019200">
    <property type="entry name" value="ATP_adenylylTrfase_C"/>
</dbReference>
<feature type="transmembrane region" description="Helical" evidence="8">
    <location>
        <begin position="105"/>
        <end position="124"/>
    </location>
</feature>
<sequence length="675" mass="73006">MDTAATRGRASRLAASSPKLSEEYQKSSSKTSESRNPPLIPTPSERLLAGLFPAILIFGTLFSIVSPQTRGADFDPVTQSHSQISPPSYFAHKGNVFNRYFVKQGWVWVTGSFALFALTHPALATGARKLQAFTRYGLVTLWWFLVTQWFFGPALIDRGFRLTGGACQVVTEKVEEGEADPAEFFTAVACKAAGGRWMGGHDISGHVFLLVLGSGFLLQEVGWAVARWAGKGREERAVMMKDGAVKGAGVESATGFGEGGERAEGKIGLGGKVVLGVVGLNLWMLLMTAIYFHTWFEKLTGLITAILGLYAVYIIPRLVPAVRQVNMASFKVPGNLPQLIKSAFAKARANGDLLYFQTQVTVLAPASIPFQLRFSPALASKPTSPLPHPSAAKKVIDPFDNPSKELLVAELHPDHNLVLNKFAIVPEHFILATKGFREQTHLLDEDDLAATYACISAYHDAVPEAELGSDTGEGELFAFFNSGEFSGSSQPHRHIQLLPVARMREDISGGEWDVLAKRLVGEVKDLPFTVFAANIEPGLSGKELRDVYLGLYRQACVAVAALLGKEEIADGAETQTGGEARISYNMAMTRHALIICPRLAEGGPVWDGGEVVGKVSFNGTVLAGTALVKSSVEWDALRNDPMGLFQVLKAIGVPKKYEDEVLETTDEDGIRKGSI</sequence>
<dbReference type="InterPro" id="IPR043171">
    <property type="entry name" value="Ap4A_phos1/2-like"/>
</dbReference>
<feature type="active site" evidence="6">
    <location>
        <position position="206"/>
    </location>
</feature>
<evidence type="ECO:0000256" key="5">
    <source>
        <dbReference type="ARBA" id="ARBA00023136"/>
    </source>
</evidence>
<feature type="domain" description="ATP adenylyltransferase C-terminal" evidence="9">
    <location>
        <begin position="525"/>
        <end position="654"/>
    </location>
</feature>
<dbReference type="InParanoid" id="A0A2N3ND91"/>
<dbReference type="InterPro" id="IPR045759">
    <property type="entry name" value="Ap4A_phos1/2_N"/>
</dbReference>
<evidence type="ECO:0000256" key="8">
    <source>
        <dbReference type="SAM" id="Phobius"/>
    </source>
</evidence>
<feature type="region of interest" description="Disordered" evidence="7">
    <location>
        <begin position="1"/>
        <end position="39"/>
    </location>
</feature>
<dbReference type="GO" id="GO:0009117">
    <property type="term" value="P:nucleotide metabolic process"/>
    <property type="evidence" value="ECO:0007669"/>
    <property type="project" value="InterPro"/>
</dbReference>
<keyword evidence="6" id="KW-0444">Lipid biosynthesis</keyword>
<evidence type="ECO:0000313" key="11">
    <source>
        <dbReference type="EMBL" id="PKS10389.1"/>
    </source>
</evidence>
<keyword evidence="4 6" id="KW-1133">Transmembrane helix</keyword>
<proteinExistence type="inferred from homology"/>
<evidence type="ECO:0000259" key="10">
    <source>
        <dbReference type="Pfam" id="PF19327"/>
    </source>
</evidence>
<dbReference type="PANTHER" id="PTHR38420:SF3">
    <property type="entry name" value="5',5'''-P-1,P-4-TETRAPHOSPHATE PHOSPHORYLASE 2"/>
    <property type="match status" value="1"/>
</dbReference>
<name>A0A2N3ND91_9PEZI</name>
<dbReference type="EMBL" id="NLAX01000008">
    <property type="protein sequence ID" value="PKS10389.1"/>
    <property type="molecule type" value="Genomic_DNA"/>
</dbReference>
<dbReference type="STRING" id="41688.A0A2N3ND91"/>
<keyword evidence="6" id="KW-1208">Phospholipid metabolism</keyword>
<feature type="transmembrane region" description="Helical" evidence="8">
    <location>
        <begin position="299"/>
        <end position="319"/>
    </location>
</feature>
<feature type="transmembrane region" description="Helical" evidence="8">
    <location>
        <begin position="273"/>
        <end position="293"/>
    </location>
</feature>
<keyword evidence="6" id="KW-0594">Phospholipid biosynthesis</keyword>
<comment type="subcellular location">
    <subcellularLocation>
        <location evidence="1 6">Endoplasmic reticulum membrane</location>
        <topology evidence="1 6">Multi-pass membrane protein</topology>
    </subcellularLocation>
</comment>
<dbReference type="SUPFAM" id="SSF54197">
    <property type="entry name" value="HIT-like"/>
    <property type="match status" value="1"/>
</dbReference>